<gene>
    <name evidence="2" type="ORF">KFL_002380150</name>
</gene>
<dbReference type="GO" id="GO:0005773">
    <property type="term" value="C:vacuole"/>
    <property type="evidence" value="ECO:0007669"/>
    <property type="project" value="GOC"/>
</dbReference>
<sequence length="198" mass="22395">MPSRTSPPSCTLLSVGQAFVGTQNVDHSGAMKEERWTVHVRIQGCDLRHGTLCGSMEALNVPAAESSVVTFWEGEIIDNINHTFFTEDWANPDTDLKHWSRFPSFAPLREAVNRDGGKGIDLARHSHVYMRWKEKFFVNVGPDCGLTIAGFYYLCFSRVDGTIRGFYYDPNSSPYQQLELRATTEGRNGHSFGCYEFR</sequence>
<dbReference type="GO" id="GO:0034657">
    <property type="term" value="C:GID complex"/>
    <property type="evidence" value="ECO:0000318"/>
    <property type="project" value="GO_Central"/>
</dbReference>
<dbReference type="GO" id="GO:0043161">
    <property type="term" value="P:proteasome-mediated ubiquitin-dependent protein catabolic process"/>
    <property type="evidence" value="ECO:0000318"/>
    <property type="project" value="GO_Central"/>
</dbReference>
<protein>
    <recommendedName>
        <fullName evidence="4">Vacuolar import and degradation protein</fullName>
    </recommendedName>
</protein>
<evidence type="ECO:0008006" key="4">
    <source>
        <dbReference type="Google" id="ProtNLM"/>
    </source>
</evidence>
<keyword evidence="3" id="KW-1185">Reference proteome</keyword>
<evidence type="ECO:0000256" key="1">
    <source>
        <dbReference type="ARBA" id="ARBA00061469"/>
    </source>
</evidence>
<dbReference type="OrthoDB" id="62at2759"/>
<proteinExistence type="inferred from homology"/>
<organism evidence="2 3">
    <name type="scientific">Klebsormidium nitens</name>
    <name type="common">Green alga</name>
    <name type="synonym">Ulothrix nitens</name>
    <dbReference type="NCBI Taxonomy" id="105231"/>
    <lineage>
        <taxon>Eukaryota</taxon>
        <taxon>Viridiplantae</taxon>
        <taxon>Streptophyta</taxon>
        <taxon>Klebsormidiophyceae</taxon>
        <taxon>Klebsormidiales</taxon>
        <taxon>Klebsormidiaceae</taxon>
        <taxon>Klebsormidium</taxon>
    </lineage>
</organism>
<comment type="similarity">
    <text evidence="1">Belongs to the GID4/VID24 family.</text>
</comment>
<evidence type="ECO:0000313" key="2">
    <source>
        <dbReference type="EMBL" id="GAQ85503.1"/>
    </source>
</evidence>
<dbReference type="PANTHER" id="PTHR14534:SF3">
    <property type="entry name" value="GID COMPLEX SUBUNIT 4 HOMOLOG"/>
    <property type="match status" value="1"/>
</dbReference>
<dbReference type="GO" id="GO:0045721">
    <property type="term" value="P:negative regulation of gluconeogenesis"/>
    <property type="evidence" value="ECO:0000318"/>
    <property type="project" value="GO_Central"/>
</dbReference>
<dbReference type="GO" id="GO:0007039">
    <property type="term" value="P:protein catabolic process in the vacuole"/>
    <property type="evidence" value="ECO:0000318"/>
    <property type="project" value="GO_Central"/>
</dbReference>
<dbReference type="OMA" id="HWSKFQC"/>
<dbReference type="GO" id="GO:0006623">
    <property type="term" value="P:protein targeting to vacuole"/>
    <property type="evidence" value="ECO:0000318"/>
    <property type="project" value="GO_Central"/>
</dbReference>
<dbReference type="Proteomes" id="UP000054558">
    <property type="component" value="Unassembled WGS sequence"/>
</dbReference>
<accession>A0A1Y1I4S8</accession>
<dbReference type="InterPro" id="IPR018618">
    <property type="entry name" value="GID4/10-like"/>
</dbReference>
<dbReference type="PANTHER" id="PTHR14534">
    <property type="entry name" value="VACUOLAR IMPORT AND DEGRADATION PROTEIN 24"/>
    <property type="match status" value="1"/>
</dbReference>
<dbReference type="EMBL" id="DF237187">
    <property type="protein sequence ID" value="GAQ85503.1"/>
    <property type="molecule type" value="Genomic_DNA"/>
</dbReference>
<dbReference type="AlphaFoldDB" id="A0A1Y1I4S8"/>
<dbReference type="STRING" id="105231.A0A1Y1I4S8"/>
<name>A0A1Y1I4S8_KLENI</name>
<evidence type="ECO:0000313" key="3">
    <source>
        <dbReference type="Proteomes" id="UP000054558"/>
    </source>
</evidence>
<dbReference type="Pfam" id="PF09783">
    <property type="entry name" value="Vac_ImportDeg"/>
    <property type="match status" value="1"/>
</dbReference>
<reference evidence="2 3" key="1">
    <citation type="journal article" date="2014" name="Nat. Commun.">
        <title>Klebsormidium flaccidum genome reveals primary factors for plant terrestrial adaptation.</title>
        <authorList>
            <person name="Hori K."/>
            <person name="Maruyama F."/>
            <person name="Fujisawa T."/>
            <person name="Togashi T."/>
            <person name="Yamamoto N."/>
            <person name="Seo M."/>
            <person name="Sato S."/>
            <person name="Yamada T."/>
            <person name="Mori H."/>
            <person name="Tajima N."/>
            <person name="Moriyama T."/>
            <person name="Ikeuchi M."/>
            <person name="Watanabe M."/>
            <person name="Wada H."/>
            <person name="Kobayashi K."/>
            <person name="Saito M."/>
            <person name="Masuda T."/>
            <person name="Sasaki-Sekimoto Y."/>
            <person name="Mashiguchi K."/>
            <person name="Awai K."/>
            <person name="Shimojima M."/>
            <person name="Masuda S."/>
            <person name="Iwai M."/>
            <person name="Nobusawa T."/>
            <person name="Narise T."/>
            <person name="Kondo S."/>
            <person name="Saito H."/>
            <person name="Sato R."/>
            <person name="Murakawa M."/>
            <person name="Ihara Y."/>
            <person name="Oshima-Yamada Y."/>
            <person name="Ohtaka K."/>
            <person name="Satoh M."/>
            <person name="Sonobe K."/>
            <person name="Ishii M."/>
            <person name="Ohtani R."/>
            <person name="Kanamori-Sato M."/>
            <person name="Honoki R."/>
            <person name="Miyazaki D."/>
            <person name="Mochizuki H."/>
            <person name="Umetsu J."/>
            <person name="Higashi K."/>
            <person name="Shibata D."/>
            <person name="Kamiya Y."/>
            <person name="Sato N."/>
            <person name="Nakamura Y."/>
            <person name="Tabata S."/>
            <person name="Ida S."/>
            <person name="Kurokawa K."/>
            <person name="Ohta H."/>
        </authorList>
    </citation>
    <scope>NUCLEOTIDE SEQUENCE [LARGE SCALE GENOMIC DNA]</scope>
    <source>
        <strain evidence="2 3">NIES-2285</strain>
    </source>
</reference>